<feature type="compositionally biased region" description="Basic and acidic residues" evidence="1">
    <location>
        <begin position="13"/>
        <end position="25"/>
    </location>
</feature>
<organism evidence="2 3">
    <name type="scientific">Senna tora</name>
    <dbReference type="NCBI Taxonomy" id="362788"/>
    <lineage>
        <taxon>Eukaryota</taxon>
        <taxon>Viridiplantae</taxon>
        <taxon>Streptophyta</taxon>
        <taxon>Embryophyta</taxon>
        <taxon>Tracheophyta</taxon>
        <taxon>Spermatophyta</taxon>
        <taxon>Magnoliopsida</taxon>
        <taxon>eudicotyledons</taxon>
        <taxon>Gunneridae</taxon>
        <taxon>Pentapetalae</taxon>
        <taxon>rosids</taxon>
        <taxon>fabids</taxon>
        <taxon>Fabales</taxon>
        <taxon>Fabaceae</taxon>
        <taxon>Caesalpinioideae</taxon>
        <taxon>Cassia clade</taxon>
        <taxon>Senna</taxon>
    </lineage>
</organism>
<feature type="region of interest" description="Disordered" evidence="1">
    <location>
        <begin position="13"/>
        <end position="102"/>
    </location>
</feature>
<dbReference type="AlphaFoldDB" id="A0A834X705"/>
<keyword evidence="3" id="KW-1185">Reference proteome</keyword>
<evidence type="ECO:0000313" key="2">
    <source>
        <dbReference type="EMBL" id="KAF7839317.1"/>
    </source>
</evidence>
<gene>
    <name evidence="2" type="ORF">G2W53_007799</name>
</gene>
<proteinExistence type="predicted"/>
<protein>
    <submittedName>
        <fullName evidence="2">Uncharacterized protein</fullName>
    </submittedName>
</protein>
<comment type="caution">
    <text evidence="2">The sequence shown here is derived from an EMBL/GenBank/DDBJ whole genome shotgun (WGS) entry which is preliminary data.</text>
</comment>
<reference evidence="2" key="1">
    <citation type="submission" date="2020-09" db="EMBL/GenBank/DDBJ databases">
        <title>Genome-Enabled Discovery of Anthraquinone Biosynthesis in Senna tora.</title>
        <authorList>
            <person name="Kang S.-H."/>
            <person name="Pandey R.P."/>
            <person name="Lee C.-M."/>
            <person name="Sim J.-S."/>
            <person name="Jeong J.-T."/>
            <person name="Choi B.-S."/>
            <person name="Jung M."/>
            <person name="Ginzburg D."/>
            <person name="Zhao K."/>
            <person name="Won S.Y."/>
            <person name="Oh T.-J."/>
            <person name="Yu Y."/>
            <person name="Kim N.-H."/>
            <person name="Lee O.R."/>
            <person name="Lee T.-H."/>
            <person name="Bashyal P."/>
            <person name="Kim T.-S."/>
            <person name="Lee W.-H."/>
            <person name="Kawkins C."/>
            <person name="Kim C.-K."/>
            <person name="Kim J.S."/>
            <person name="Ahn B.O."/>
            <person name="Rhee S.Y."/>
            <person name="Sohng J.K."/>
        </authorList>
    </citation>
    <scope>NUCLEOTIDE SEQUENCE</scope>
    <source>
        <tissue evidence="2">Leaf</tissue>
    </source>
</reference>
<accession>A0A834X705</accession>
<name>A0A834X705_9FABA</name>
<sequence length="102" mass="11672">MFCAKIQTYQNHARESRDACERAEQDAVESENTAFESIAETPRASDSVRESRAETPSTLRAREPSRDAVDVACERAEQRRRRRRVRESKAETLLTDNAARES</sequence>
<feature type="compositionally biased region" description="Basic and acidic residues" evidence="1">
    <location>
        <begin position="60"/>
        <end position="77"/>
    </location>
</feature>
<evidence type="ECO:0000256" key="1">
    <source>
        <dbReference type="SAM" id="MobiDB-lite"/>
    </source>
</evidence>
<dbReference type="Proteomes" id="UP000634136">
    <property type="component" value="Unassembled WGS sequence"/>
</dbReference>
<dbReference type="EMBL" id="JAAIUW010000003">
    <property type="protein sequence ID" value="KAF7839317.1"/>
    <property type="molecule type" value="Genomic_DNA"/>
</dbReference>
<evidence type="ECO:0000313" key="3">
    <source>
        <dbReference type="Proteomes" id="UP000634136"/>
    </source>
</evidence>